<name>A0A385YR24_9BACL</name>
<dbReference type="KEGG" id="paek:D3873_02795"/>
<evidence type="ECO:0000313" key="3">
    <source>
        <dbReference type="EMBL" id="AYC28850.1"/>
    </source>
</evidence>
<feature type="compositionally biased region" description="Basic and acidic residues" evidence="1">
    <location>
        <begin position="61"/>
        <end position="73"/>
    </location>
</feature>
<dbReference type="PROSITE" id="PS51257">
    <property type="entry name" value="PROKAR_LIPOPROTEIN"/>
    <property type="match status" value="1"/>
</dbReference>
<organism evidence="3 4">
    <name type="scientific">Paenisporosarcina cavernae</name>
    <dbReference type="NCBI Taxonomy" id="2320858"/>
    <lineage>
        <taxon>Bacteria</taxon>
        <taxon>Bacillati</taxon>
        <taxon>Bacillota</taxon>
        <taxon>Bacilli</taxon>
        <taxon>Bacillales</taxon>
        <taxon>Caryophanaceae</taxon>
        <taxon>Paenisporosarcina</taxon>
    </lineage>
</organism>
<evidence type="ECO:0000256" key="1">
    <source>
        <dbReference type="SAM" id="MobiDB-lite"/>
    </source>
</evidence>
<sequence>MVKKGIALSFLAALMLAGCNNDDDNDALVPPNNETPMEDIQENRNTDGVGPKMDEETNDVNTDHDKDMMKDENTPEEEVIEDDLDARDKDNKDK</sequence>
<evidence type="ECO:0000256" key="2">
    <source>
        <dbReference type="SAM" id="SignalP"/>
    </source>
</evidence>
<feature type="chain" id="PRO_5017294171" description="Lipoprotein" evidence="2">
    <location>
        <begin position="23"/>
        <end position="94"/>
    </location>
</feature>
<feature type="compositionally biased region" description="Acidic residues" evidence="1">
    <location>
        <begin position="74"/>
        <end position="85"/>
    </location>
</feature>
<dbReference type="EMBL" id="CP032418">
    <property type="protein sequence ID" value="AYC28850.1"/>
    <property type="molecule type" value="Genomic_DNA"/>
</dbReference>
<feature type="signal peptide" evidence="2">
    <location>
        <begin position="1"/>
        <end position="22"/>
    </location>
</feature>
<feature type="region of interest" description="Disordered" evidence="1">
    <location>
        <begin position="19"/>
        <end position="94"/>
    </location>
</feature>
<keyword evidence="4" id="KW-1185">Reference proteome</keyword>
<reference evidence="4" key="1">
    <citation type="submission" date="2018-09" db="EMBL/GenBank/DDBJ databases">
        <authorList>
            <person name="Zhu H."/>
        </authorList>
    </citation>
    <scope>NUCLEOTIDE SEQUENCE [LARGE SCALE GENOMIC DNA]</scope>
    <source>
        <strain evidence="4">K2R23-3</strain>
    </source>
</reference>
<evidence type="ECO:0000313" key="4">
    <source>
        <dbReference type="Proteomes" id="UP000265725"/>
    </source>
</evidence>
<dbReference type="AlphaFoldDB" id="A0A385YR24"/>
<protein>
    <recommendedName>
        <fullName evidence="5">Lipoprotein</fullName>
    </recommendedName>
</protein>
<dbReference type="Proteomes" id="UP000265725">
    <property type="component" value="Chromosome"/>
</dbReference>
<evidence type="ECO:0008006" key="5">
    <source>
        <dbReference type="Google" id="ProtNLM"/>
    </source>
</evidence>
<accession>A0A385YR24</accession>
<gene>
    <name evidence="3" type="ORF">D3873_02795</name>
</gene>
<keyword evidence="2" id="KW-0732">Signal</keyword>
<dbReference type="OrthoDB" id="2974788at2"/>
<dbReference type="RefSeq" id="WP_119882594.1">
    <property type="nucleotide sequence ID" value="NZ_CP032418.1"/>
</dbReference>
<proteinExistence type="predicted"/>